<dbReference type="EC" id="2.7.2.4" evidence="12"/>
<evidence type="ECO:0000259" key="14">
    <source>
        <dbReference type="Pfam" id="PF00696"/>
    </source>
</evidence>
<dbReference type="Proteomes" id="UP001293791">
    <property type="component" value="Unassembled WGS sequence"/>
</dbReference>
<comment type="similarity">
    <text evidence="4 12">Belongs to the aspartokinase family.</text>
</comment>
<evidence type="ECO:0000256" key="1">
    <source>
        <dbReference type="ARBA" id="ARBA00004766"/>
    </source>
</evidence>
<dbReference type="InterPro" id="IPR045865">
    <property type="entry name" value="ACT-like_dom_sf"/>
</dbReference>
<evidence type="ECO:0000313" key="16">
    <source>
        <dbReference type="Proteomes" id="UP001293791"/>
    </source>
</evidence>
<dbReference type="Gene3D" id="3.30.70.260">
    <property type="match status" value="2"/>
</dbReference>
<keyword evidence="7" id="KW-0547">Nucleotide-binding</keyword>
<reference evidence="15 16" key="1">
    <citation type="submission" date="2023-02" db="EMBL/GenBank/DDBJ databases">
        <title>Host association and intracellularity evolved multiple times independently in the Rickettsiales.</title>
        <authorList>
            <person name="Castelli M."/>
            <person name="Nardi T."/>
            <person name="Gammuto L."/>
            <person name="Bellinzona G."/>
            <person name="Sabaneyeva E."/>
            <person name="Potekhin A."/>
            <person name="Serra V."/>
            <person name="Petroni G."/>
            <person name="Sassera D."/>
        </authorList>
    </citation>
    <scope>NUCLEOTIDE SEQUENCE [LARGE SCALE GENOMIC DNA]</scope>
    <source>
        <strain evidence="15 16">BOD18</strain>
    </source>
</reference>
<dbReference type="PIRSF" id="PIRSF000726">
    <property type="entry name" value="Asp_kin"/>
    <property type="match status" value="1"/>
</dbReference>
<evidence type="ECO:0000256" key="11">
    <source>
        <dbReference type="ARBA" id="ARBA00047872"/>
    </source>
</evidence>
<dbReference type="InterPro" id="IPR001341">
    <property type="entry name" value="Asp_kinase"/>
</dbReference>
<evidence type="ECO:0000256" key="3">
    <source>
        <dbReference type="ARBA" id="ARBA00005139"/>
    </source>
</evidence>
<comment type="pathway">
    <text evidence="3 13">Amino-acid biosynthesis; L-threonine biosynthesis; L-threonine from L-aspartate: step 1/5.</text>
</comment>
<dbReference type="PROSITE" id="PS00324">
    <property type="entry name" value="ASPARTOKINASE"/>
    <property type="match status" value="1"/>
</dbReference>
<dbReference type="PANTHER" id="PTHR21499">
    <property type="entry name" value="ASPARTATE KINASE"/>
    <property type="match status" value="1"/>
</dbReference>
<dbReference type="CDD" id="cd04246">
    <property type="entry name" value="AAK_AK-DapG-like"/>
    <property type="match status" value="1"/>
</dbReference>
<feature type="domain" description="Aspartate/glutamate/uridylate kinase" evidence="14">
    <location>
        <begin position="1"/>
        <end position="228"/>
    </location>
</feature>
<evidence type="ECO:0000256" key="7">
    <source>
        <dbReference type="ARBA" id="ARBA00022741"/>
    </source>
</evidence>
<dbReference type="InterPro" id="IPR036393">
    <property type="entry name" value="AceGlu_kinase-like_sf"/>
</dbReference>
<evidence type="ECO:0000256" key="6">
    <source>
        <dbReference type="ARBA" id="ARBA00022679"/>
    </source>
</evidence>
<comment type="caution">
    <text evidence="15">The sequence shown here is derived from an EMBL/GenBank/DDBJ whole genome shotgun (WGS) entry which is preliminary data.</text>
</comment>
<evidence type="ECO:0000313" key="15">
    <source>
        <dbReference type="EMBL" id="MDZ5762379.1"/>
    </source>
</evidence>
<dbReference type="InterPro" id="IPR018042">
    <property type="entry name" value="Aspartate_kinase_CS"/>
</dbReference>
<protein>
    <recommendedName>
        <fullName evidence="12">Aspartokinase</fullName>
        <ecNumber evidence="12">2.7.2.4</ecNumber>
    </recommendedName>
</protein>
<evidence type="ECO:0000256" key="13">
    <source>
        <dbReference type="RuleBase" id="RU004249"/>
    </source>
</evidence>
<dbReference type="PANTHER" id="PTHR21499:SF3">
    <property type="entry name" value="ASPARTOKINASE"/>
    <property type="match status" value="1"/>
</dbReference>
<dbReference type="RefSeq" id="WP_322497849.1">
    <property type="nucleotide sequence ID" value="NZ_JARGYT010000043.1"/>
</dbReference>
<dbReference type="Gene3D" id="3.40.1160.10">
    <property type="entry name" value="Acetylglutamate kinase-like"/>
    <property type="match status" value="1"/>
</dbReference>
<evidence type="ECO:0000256" key="2">
    <source>
        <dbReference type="ARBA" id="ARBA00004986"/>
    </source>
</evidence>
<comment type="catalytic activity">
    <reaction evidence="11 12">
        <text>L-aspartate + ATP = 4-phospho-L-aspartate + ADP</text>
        <dbReference type="Rhea" id="RHEA:23776"/>
        <dbReference type="ChEBI" id="CHEBI:29991"/>
        <dbReference type="ChEBI" id="CHEBI:30616"/>
        <dbReference type="ChEBI" id="CHEBI:57535"/>
        <dbReference type="ChEBI" id="CHEBI:456216"/>
        <dbReference type="EC" id="2.7.2.4"/>
    </reaction>
</comment>
<dbReference type="InterPro" id="IPR001048">
    <property type="entry name" value="Asp/Glu/Uridylate_kinase"/>
</dbReference>
<comment type="pathway">
    <text evidence="2 13">Amino-acid biosynthesis; L-methionine biosynthesis via de novo pathway; L-homoserine from L-aspartate: step 1/3.</text>
</comment>
<organism evidence="15 16">
    <name type="scientific">Candidatus Cyrtobacter comes</name>
    <dbReference type="NCBI Taxonomy" id="675776"/>
    <lineage>
        <taxon>Bacteria</taxon>
        <taxon>Pseudomonadati</taxon>
        <taxon>Pseudomonadota</taxon>
        <taxon>Alphaproteobacteria</taxon>
        <taxon>Rickettsiales</taxon>
        <taxon>Candidatus Midichloriaceae</taxon>
        <taxon>Candidatus Cyrtobacter</taxon>
    </lineage>
</organism>
<evidence type="ECO:0000256" key="9">
    <source>
        <dbReference type="ARBA" id="ARBA00022840"/>
    </source>
</evidence>
<evidence type="ECO:0000256" key="8">
    <source>
        <dbReference type="ARBA" id="ARBA00022777"/>
    </source>
</evidence>
<name>A0ABU5L8D9_9RICK</name>
<dbReference type="InterPro" id="IPR005260">
    <property type="entry name" value="Asp_kin_monofn"/>
</dbReference>
<accession>A0ABU5L8D9</accession>
<dbReference type="SUPFAM" id="SSF55021">
    <property type="entry name" value="ACT-like"/>
    <property type="match status" value="1"/>
</dbReference>
<evidence type="ECO:0000256" key="10">
    <source>
        <dbReference type="ARBA" id="ARBA00023154"/>
    </source>
</evidence>
<keyword evidence="8 12" id="KW-0418">Kinase</keyword>
<sequence length="400" mass="43241">MILVQKFGGTSIGSIKSLARVLKFIERAIAAGHKPVVVVSAMSGVTDSLVNTFYSISRSRPCPEYDSILSTGEQISSAIVALSLQARGIKARSFLGWQLPIVTSSNYSCAKVISVGIEAIEQSILQNEVPVISGFQGISNENRISTLGRGGSDTSALAISAALKANVCNIYTDVSGIFSADPNKVSNPVRIDKLSYRQALLMASSGAKVLHPRAIEIAMNHDIEINVLSSFEDNSPMSIINKNNIIEKDSVLSINSIKDAVLIKIQDTESYSSKLNALTDIFKNVNTQSLHIYFDVKGNRSLSILLGKDNYRQIAEQVEEFCEKNTMIFVICENISSVTLTCSSLSSITLFASEAIGHLTDSGIEVTDVISSDLNLSLIINKVDELTAINKLHDKFINVA</sequence>
<keyword evidence="16" id="KW-1185">Reference proteome</keyword>
<dbReference type="Pfam" id="PF00696">
    <property type="entry name" value="AA_kinase"/>
    <property type="match status" value="1"/>
</dbReference>
<evidence type="ECO:0000256" key="12">
    <source>
        <dbReference type="RuleBase" id="RU003448"/>
    </source>
</evidence>
<dbReference type="NCBIfam" id="TIGR00657">
    <property type="entry name" value="asp_kinases"/>
    <property type="match status" value="1"/>
</dbReference>
<evidence type="ECO:0000256" key="5">
    <source>
        <dbReference type="ARBA" id="ARBA00022605"/>
    </source>
</evidence>
<keyword evidence="5 13" id="KW-0028">Amino-acid biosynthesis</keyword>
<comment type="pathway">
    <text evidence="1 13">Amino-acid biosynthesis; L-lysine biosynthesis via DAP pathway; (S)-tetrahydrodipicolinate from L-aspartate: step 1/4.</text>
</comment>
<keyword evidence="9" id="KW-0067">ATP-binding</keyword>
<dbReference type="SUPFAM" id="SSF53633">
    <property type="entry name" value="Carbamate kinase-like"/>
    <property type="match status" value="1"/>
</dbReference>
<keyword evidence="6 12" id="KW-0808">Transferase</keyword>
<gene>
    <name evidence="15" type="ORF">Cyrtocomes_00758</name>
</gene>
<dbReference type="EMBL" id="JARGYT010000043">
    <property type="protein sequence ID" value="MDZ5762379.1"/>
    <property type="molecule type" value="Genomic_DNA"/>
</dbReference>
<proteinExistence type="inferred from homology"/>
<evidence type="ECO:0000256" key="4">
    <source>
        <dbReference type="ARBA" id="ARBA00010122"/>
    </source>
</evidence>
<keyword evidence="10" id="KW-0457">Lysine biosynthesis</keyword>